<keyword evidence="13 14" id="KW-0326">Glycosidase</keyword>
<evidence type="ECO:0000256" key="8">
    <source>
        <dbReference type="ARBA" id="ARBA00022763"/>
    </source>
</evidence>
<dbReference type="GO" id="GO:0046872">
    <property type="term" value="F:metal ion binding"/>
    <property type="evidence" value="ECO:0007669"/>
    <property type="project" value="UniProtKB-UniRule"/>
</dbReference>
<dbReference type="InterPro" id="IPR044298">
    <property type="entry name" value="MIG/MutY"/>
</dbReference>
<dbReference type="Pfam" id="PF00633">
    <property type="entry name" value="HHH"/>
    <property type="match status" value="1"/>
</dbReference>
<sequence length="345" mass="39361">MKQFQSDLLVWYDKKARVLPWRSEPTPYRVWISEMMLQQTRVDTVIPYFMRFLTELPTIQDLAEVEEDKLLKLWQGLGYYNRALNLKKAAQIIVSKFAAQLPSEKEELVSLPGIGPYSAGAIASIAFGKAVPAVDGNVLRILSRLLASKEDITNTKIKKELEEIVTLLVPAERPGDFNQALMDLGATICLPNGEPQCTECPVQTHCKAYKEELTSDIPVKSVKKARAIDKKTVFVIIAEGKFALRKRDEGGLLPNLWEFPNVDGYLTQKQSEQLLQEMGITLKQIQPIKMSKHIFSHREWHMKGYFVEGEVLSSSNFTWATEEEIRHQYSIPTAFKAFMKYCQNE</sequence>
<keyword evidence="11" id="KW-0411">Iron-sulfur</keyword>
<comment type="function">
    <text evidence="2">Adenine glycosylase active on G-A mispairs. MutY also corrects error-prone DNA synthesis past GO lesions which are due to the oxidatively damaged form of guanine: 7,8-dihydro-8-oxoguanine (8-oxo-dGTP).</text>
</comment>
<dbReference type="Gene3D" id="1.10.340.30">
    <property type="entry name" value="Hypothetical protein, domain 2"/>
    <property type="match status" value="1"/>
</dbReference>
<evidence type="ECO:0000259" key="15">
    <source>
        <dbReference type="SMART" id="SM00478"/>
    </source>
</evidence>
<dbReference type="InterPro" id="IPR015797">
    <property type="entry name" value="NUDIX_hydrolase-like_dom_sf"/>
</dbReference>
<evidence type="ECO:0000256" key="9">
    <source>
        <dbReference type="ARBA" id="ARBA00022801"/>
    </source>
</evidence>
<feature type="domain" description="HhH-GPD" evidence="15">
    <location>
        <begin position="36"/>
        <end position="187"/>
    </location>
</feature>
<keyword evidence="10 14" id="KW-0408">Iron</keyword>
<reference evidence="16" key="1">
    <citation type="submission" date="2021-02" db="EMBL/GenBank/DDBJ databases">
        <title>Abyssanaerobacter marinus gen.nov., sp., nov, anaerobic bacterium isolated from the Onnuri vent field of Indian Ocean and suggestion of Mogibacteriaceae fam. nov., and proposal of reclassification of ambiguous this family's genus member.</title>
        <authorList>
            <person name="Kim Y.J."/>
            <person name="Yang J.-A."/>
        </authorList>
    </citation>
    <scope>NUCLEOTIDE SEQUENCE</scope>
    <source>
        <strain evidence="16">DSM 2634</strain>
    </source>
</reference>
<dbReference type="Pfam" id="PF00730">
    <property type="entry name" value="HhH-GPD"/>
    <property type="match status" value="1"/>
</dbReference>
<dbReference type="AlphaFoldDB" id="A0A939D6S8"/>
<dbReference type="Gene3D" id="1.10.1670.10">
    <property type="entry name" value="Helix-hairpin-Helix base-excision DNA repair enzymes (C-terminal)"/>
    <property type="match status" value="1"/>
</dbReference>
<dbReference type="GO" id="GO:0034039">
    <property type="term" value="F:8-oxo-7,8-dihydroguanine DNA N-glycosylase activity"/>
    <property type="evidence" value="ECO:0007669"/>
    <property type="project" value="TreeGrafter"/>
</dbReference>
<keyword evidence="12" id="KW-0234">DNA repair</keyword>
<dbReference type="InterPro" id="IPR005760">
    <property type="entry name" value="A/G_AdeGlyc_MutY"/>
</dbReference>
<dbReference type="InterPro" id="IPR000445">
    <property type="entry name" value="HhH_motif"/>
</dbReference>
<dbReference type="FunFam" id="1.10.1670.10:FF:000002">
    <property type="entry name" value="Adenine DNA glycosylase"/>
    <property type="match status" value="1"/>
</dbReference>
<gene>
    <name evidence="16" type="primary">mutY</name>
    <name evidence="16" type="ORF">JYB65_00205</name>
</gene>
<evidence type="ECO:0000256" key="13">
    <source>
        <dbReference type="ARBA" id="ARBA00023295"/>
    </source>
</evidence>
<evidence type="ECO:0000256" key="10">
    <source>
        <dbReference type="ARBA" id="ARBA00023004"/>
    </source>
</evidence>
<evidence type="ECO:0000256" key="5">
    <source>
        <dbReference type="ARBA" id="ARBA00022023"/>
    </source>
</evidence>
<dbReference type="CDD" id="cd00056">
    <property type="entry name" value="ENDO3c"/>
    <property type="match status" value="1"/>
</dbReference>
<dbReference type="PANTHER" id="PTHR42944">
    <property type="entry name" value="ADENINE DNA GLYCOSYLASE"/>
    <property type="match status" value="1"/>
</dbReference>
<dbReference type="Pfam" id="PF14815">
    <property type="entry name" value="NUDIX_4"/>
    <property type="match status" value="1"/>
</dbReference>
<dbReference type="Proteomes" id="UP000664545">
    <property type="component" value="Unassembled WGS sequence"/>
</dbReference>
<dbReference type="InterPro" id="IPR003265">
    <property type="entry name" value="HhH-GPD_domain"/>
</dbReference>
<keyword evidence="7" id="KW-0479">Metal-binding</keyword>
<accession>A0A939D6S8</accession>
<dbReference type="SUPFAM" id="SSF48150">
    <property type="entry name" value="DNA-glycosylase"/>
    <property type="match status" value="1"/>
</dbReference>
<evidence type="ECO:0000256" key="6">
    <source>
        <dbReference type="ARBA" id="ARBA00022485"/>
    </source>
</evidence>
<keyword evidence="9" id="KW-0378">Hydrolase</keyword>
<dbReference type="CDD" id="cd03431">
    <property type="entry name" value="NUDIX_DNA_Glycosylase_C-MutY"/>
    <property type="match status" value="1"/>
</dbReference>
<keyword evidence="6" id="KW-0004">4Fe-4S</keyword>
<evidence type="ECO:0000256" key="4">
    <source>
        <dbReference type="ARBA" id="ARBA00012045"/>
    </source>
</evidence>
<dbReference type="Gene3D" id="3.90.79.10">
    <property type="entry name" value="Nucleoside Triphosphate Pyrophosphohydrolase"/>
    <property type="match status" value="1"/>
</dbReference>
<evidence type="ECO:0000256" key="2">
    <source>
        <dbReference type="ARBA" id="ARBA00002933"/>
    </source>
</evidence>
<dbReference type="GO" id="GO:0006298">
    <property type="term" value="P:mismatch repair"/>
    <property type="evidence" value="ECO:0007669"/>
    <property type="project" value="TreeGrafter"/>
</dbReference>
<dbReference type="GO" id="GO:0035485">
    <property type="term" value="F:adenine/guanine mispair binding"/>
    <property type="evidence" value="ECO:0007669"/>
    <property type="project" value="TreeGrafter"/>
</dbReference>
<comment type="caution">
    <text evidence="16">The sequence shown here is derived from an EMBL/GenBank/DDBJ whole genome shotgun (WGS) entry which is preliminary data.</text>
</comment>
<keyword evidence="8 14" id="KW-0227">DNA damage</keyword>
<dbReference type="SUPFAM" id="SSF55811">
    <property type="entry name" value="Nudix"/>
    <property type="match status" value="1"/>
</dbReference>
<dbReference type="InterPro" id="IPR011257">
    <property type="entry name" value="DNA_glycosylase"/>
</dbReference>
<proteinExistence type="inferred from homology"/>
<dbReference type="GO" id="GO:0006284">
    <property type="term" value="P:base-excision repair"/>
    <property type="evidence" value="ECO:0007669"/>
    <property type="project" value="UniProtKB-UniRule"/>
</dbReference>
<comment type="catalytic activity">
    <reaction evidence="1 14">
        <text>Hydrolyzes free adenine bases from 7,8-dihydro-8-oxoguanine:adenine mismatched double-stranded DNA, leaving an apurinic site.</text>
        <dbReference type="EC" id="3.2.2.31"/>
    </reaction>
</comment>
<keyword evidence="17" id="KW-1185">Reference proteome</keyword>
<name>A0A939D6S8_CLOAM</name>
<dbReference type="InterPro" id="IPR023170">
    <property type="entry name" value="HhH_base_excis_C"/>
</dbReference>
<protein>
    <recommendedName>
        <fullName evidence="5 14">Adenine DNA glycosylase</fullName>
        <ecNumber evidence="4 14">3.2.2.31</ecNumber>
    </recommendedName>
</protein>
<dbReference type="InterPro" id="IPR029119">
    <property type="entry name" value="MutY_C"/>
</dbReference>
<evidence type="ECO:0000313" key="17">
    <source>
        <dbReference type="Proteomes" id="UP000664545"/>
    </source>
</evidence>
<evidence type="ECO:0000256" key="14">
    <source>
        <dbReference type="RuleBase" id="RU365096"/>
    </source>
</evidence>
<dbReference type="PROSITE" id="PS01155">
    <property type="entry name" value="ENDONUCLEASE_III_2"/>
    <property type="match status" value="1"/>
</dbReference>
<dbReference type="PANTHER" id="PTHR42944:SF1">
    <property type="entry name" value="ADENINE DNA GLYCOSYLASE"/>
    <property type="match status" value="1"/>
</dbReference>
<dbReference type="SMART" id="SM00478">
    <property type="entry name" value="ENDO3c"/>
    <property type="match status" value="1"/>
</dbReference>
<evidence type="ECO:0000256" key="1">
    <source>
        <dbReference type="ARBA" id="ARBA00000843"/>
    </source>
</evidence>
<evidence type="ECO:0000256" key="11">
    <source>
        <dbReference type="ARBA" id="ARBA00023014"/>
    </source>
</evidence>
<dbReference type="GO" id="GO:0032357">
    <property type="term" value="F:oxidized purine DNA binding"/>
    <property type="evidence" value="ECO:0007669"/>
    <property type="project" value="TreeGrafter"/>
</dbReference>
<evidence type="ECO:0000256" key="12">
    <source>
        <dbReference type="ARBA" id="ARBA00023204"/>
    </source>
</evidence>
<evidence type="ECO:0000256" key="7">
    <source>
        <dbReference type="ARBA" id="ARBA00022723"/>
    </source>
</evidence>
<dbReference type="EC" id="3.2.2.31" evidence="4 14"/>
<organism evidence="16 17">
    <name type="scientific">Clostridium aminobutyricum</name>
    <dbReference type="NCBI Taxonomy" id="33953"/>
    <lineage>
        <taxon>Bacteria</taxon>
        <taxon>Bacillati</taxon>
        <taxon>Bacillota</taxon>
        <taxon>Clostridia</taxon>
        <taxon>Eubacteriales</taxon>
        <taxon>Clostridiaceae</taxon>
        <taxon>Clostridium</taxon>
    </lineage>
</organism>
<dbReference type="NCBIfam" id="TIGR01084">
    <property type="entry name" value="mutY"/>
    <property type="match status" value="1"/>
</dbReference>
<dbReference type="EMBL" id="JAFJZZ010000001">
    <property type="protein sequence ID" value="MBN7771783.1"/>
    <property type="molecule type" value="Genomic_DNA"/>
</dbReference>
<comment type="similarity">
    <text evidence="3 14">Belongs to the Nth/MutY family.</text>
</comment>
<comment type="cofactor">
    <cofactor evidence="14">
        <name>[4Fe-4S] cluster</name>
        <dbReference type="ChEBI" id="CHEBI:49883"/>
    </cofactor>
    <text evidence="14">Binds 1 [4Fe-4S] cluster.</text>
</comment>
<evidence type="ECO:0000256" key="3">
    <source>
        <dbReference type="ARBA" id="ARBA00008343"/>
    </source>
</evidence>
<dbReference type="GO" id="GO:0051539">
    <property type="term" value="F:4 iron, 4 sulfur cluster binding"/>
    <property type="evidence" value="ECO:0007669"/>
    <property type="project" value="UniProtKB-UniRule"/>
</dbReference>
<evidence type="ECO:0000313" key="16">
    <source>
        <dbReference type="EMBL" id="MBN7771783.1"/>
    </source>
</evidence>
<dbReference type="FunFam" id="1.10.340.30:FF:000002">
    <property type="entry name" value="Adenine DNA glycosylase"/>
    <property type="match status" value="1"/>
</dbReference>
<dbReference type="GO" id="GO:0000701">
    <property type="term" value="F:purine-specific mismatch base pair DNA N-glycosylase activity"/>
    <property type="evidence" value="ECO:0007669"/>
    <property type="project" value="UniProtKB-EC"/>
</dbReference>
<dbReference type="InterPro" id="IPR004036">
    <property type="entry name" value="Endonuclease-III-like_CS2"/>
</dbReference>